<evidence type="ECO:0000256" key="1">
    <source>
        <dbReference type="SAM" id="MobiDB-lite"/>
    </source>
</evidence>
<feature type="compositionally biased region" description="Basic and acidic residues" evidence="1">
    <location>
        <begin position="24"/>
        <end position="49"/>
    </location>
</feature>
<dbReference type="EMBL" id="PZJG01000001">
    <property type="protein sequence ID" value="RAK50169.1"/>
    <property type="molecule type" value="Genomic_DNA"/>
</dbReference>
<accession>A0A328A6R7</accession>
<evidence type="ECO:0000313" key="3">
    <source>
        <dbReference type="Proteomes" id="UP000249579"/>
    </source>
</evidence>
<evidence type="ECO:0008006" key="4">
    <source>
        <dbReference type="Google" id="ProtNLM"/>
    </source>
</evidence>
<feature type="region of interest" description="Disordered" evidence="1">
    <location>
        <begin position="22"/>
        <end position="58"/>
    </location>
</feature>
<proteinExistence type="predicted"/>
<gene>
    <name evidence="2" type="ORF">BHX94_01515</name>
</gene>
<comment type="caution">
    <text evidence="2">The sequence shown here is derived from an EMBL/GenBank/DDBJ whole genome shotgun (WGS) entry which is preliminary data.</text>
</comment>
<dbReference type="RefSeq" id="WP_111744717.1">
    <property type="nucleotide sequence ID" value="NZ_JBHSQY010000001.1"/>
</dbReference>
<dbReference type="Proteomes" id="UP000249579">
    <property type="component" value="Unassembled WGS sequence"/>
</dbReference>
<organism evidence="2 3">
    <name type="scientific">Macrococcoides bohemicum</name>
    <dbReference type="NCBI Taxonomy" id="1903056"/>
    <lineage>
        <taxon>Bacteria</taxon>
        <taxon>Bacillati</taxon>
        <taxon>Bacillota</taxon>
        <taxon>Bacilli</taxon>
        <taxon>Bacillales</taxon>
        <taxon>Staphylococcaceae</taxon>
        <taxon>Macrococcoides</taxon>
    </lineage>
</organism>
<sequence>MTFKALAGLTFTSALLLGACGGETTEKKENKTEEKAATKTKEKSSDETTTKQSNIASENHVYGSMSDNLKEKGLFFIDEKNNISYMGDKDNIFQVEKEIDKNLGITIDLDKNFLTEHAFDYMEDDASMVQQKSENEFVYESKKIGKKYDVIFSRPDGKIVERIIVSQHQ</sequence>
<dbReference type="PROSITE" id="PS51257">
    <property type="entry name" value="PROKAR_LIPOPROTEIN"/>
    <property type="match status" value="1"/>
</dbReference>
<evidence type="ECO:0000313" key="2">
    <source>
        <dbReference type="EMBL" id="RAK50169.1"/>
    </source>
</evidence>
<dbReference type="OrthoDB" id="2418730at2"/>
<protein>
    <recommendedName>
        <fullName evidence="4">Lipoprotein</fullName>
    </recommendedName>
</protein>
<dbReference type="AlphaFoldDB" id="A0A328A6R7"/>
<reference evidence="2 3" key="1">
    <citation type="journal article" date="2018" name="Front. Microbiol.">
        <title>Description and Comparative Genomics of Macrococcus caseolyticus subsp. hominis subsp. nov., Macrococcus goetzii sp. nov., Macrococcus epidermidis sp. nov., and Macrococcus bohemicus sp. nov., Novel Macrococci From Human Clinical Material With Virulence Potential and Suspected Uptake of Foreign DNA by Natural Transformation.</title>
        <authorList>
            <person name="Maslanova I."/>
            <person name="Wertheimer Z."/>
            <person name="Sedlacek I."/>
            <person name="Svec P."/>
            <person name="Indrakova A."/>
            <person name="Kovarovic V."/>
            <person name="Schumann P."/>
            <person name="Sproer C."/>
            <person name="Kralova S."/>
            <person name="Sedo O."/>
            <person name="Kristofova L."/>
            <person name="Vrbovska V."/>
            <person name="Fuzik T."/>
            <person name="Petras P."/>
            <person name="Zdrahal Z."/>
            <person name="Ruzickova V."/>
            <person name="Doskar J."/>
            <person name="Pantucek R."/>
        </authorList>
    </citation>
    <scope>NUCLEOTIDE SEQUENCE [LARGE SCALE GENOMIC DNA]</scope>
    <source>
        <strain evidence="2 3">03/115</strain>
    </source>
</reference>
<name>A0A328A6R7_9STAP</name>